<gene>
    <name evidence="1" type="ORF">SAMN05421759_10187</name>
</gene>
<dbReference type="Proteomes" id="UP000186684">
    <property type="component" value="Unassembled WGS sequence"/>
</dbReference>
<name>A0A1N7JMJ1_9RHOB</name>
<dbReference type="GO" id="GO:0046872">
    <property type="term" value="F:metal ion binding"/>
    <property type="evidence" value="ECO:0007669"/>
    <property type="project" value="InterPro"/>
</dbReference>
<dbReference type="EMBL" id="FTOQ01000001">
    <property type="protein sequence ID" value="SIS50520.1"/>
    <property type="molecule type" value="Genomic_DNA"/>
</dbReference>
<dbReference type="SUPFAM" id="SSF52242">
    <property type="entry name" value="Cobalamin (vitamin B12)-binding domain"/>
    <property type="match status" value="1"/>
</dbReference>
<dbReference type="STRING" id="633194.SAMN05421759_10187"/>
<accession>A0A1N7JMJ1</accession>
<sequence>MSDFLSNPANVQEDRPEISALAHTVVSLMQDNTKRKVERHLQAMTDHLVLRVRAPGPFAADKLVSELLSDGLHADDLIDVCIPAAARVLGAMWCEDQLNFAEVTIGSARLQGLLSLLAPPWSVPSDGDSEPAIAIVLPDGETHTLGVHVITAQLRRKNASVRLLFGPTTATLLRILRNDPFDGVFFSCTRKSKLPAIAEMMTRIKSSFTRPPALILGGLALTSAEKEAKASRADLVTDNALAAFEFCRRRMKTDPPKVR</sequence>
<dbReference type="AlphaFoldDB" id="A0A1N7JMJ1"/>
<reference evidence="2" key="1">
    <citation type="submission" date="2017-01" db="EMBL/GenBank/DDBJ databases">
        <authorList>
            <person name="Varghese N."/>
            <person name="Submissions S."/>
        </authorList>
    </citation>
    <scope>NUCLEOTIDE SEQUENCE [LARGE SCALE GENOMIC DNA]</scope>
    <source>
        <strain evidence="2">DSM 29430</strain>
    </source>
</reference>
<protein>
    <submittedName>
        <fullName evidence="1">B12 binding domain-containing protein</fullName>
    </submittedName>
</protein>
<dbReference type="InterPro" id="IPR036724">
    <property type="entry name" value="Cobalamin-bd_sf"/>
</dbReference>
<evidence type="ECO:0000313" key="2">
    <source>
        <dbReference type="Proteomes" id="UP000186684"/>
    </source>
</evidence>
<dbReference type="GO" id="GO:0031419">
    <property type="term" value="F:cobalamin binding"/>
    <property type="evidence" value="ECO:0007669"/>
    <property type="project" value="InterPro"/>
</dbReference>
<dbReference type="Gene3D" id="3.40.50.280">
    <property type="entry name" value="Cobalamin-binding domain"/>
    <property type="match status" value="1"/>
</dbReference>
<keyword evidence="2" id="KW-1185">Reference proteome</keyword>
<proteinExistence type="predicted"/>
<dbReference type="OrthoDB" id="5498228at2"/>
<dbReference type="RefSeq" id="WP_076443898.1">
    <property type="nucleotide sequence ID" value="NZ_FTOQ01000001.1"/>
</dbReference>
<organism evidence="1 2">
    <name type="scientific">Roseivivax lentus</name>
    <dbReference type="NCBI Taxonomy" id="633194"/>
    <lineage>
        <taxon>Bacteria</taxon>
        <taxon>Pseudomonadati</taxon>
        <taxon>Pseudomonadota</taxon>
        <taxon>Alphaproteobacteria</taxon>
        <taxon>Rhodobacterales</taxon>
        <taxon>Roseobacteraceae</taxon>
        <taxon>Roseivivax</taxon>
    </lineage>
</organism>
<evidence type="ECO:0000313" key="1">
    <source>
        <dbReference type="EMBL" id="SIS50520.1"/>
    </source>
</evidence>